<reference evidence="2" key="1">
    <citation type="journal article" date="2023" name="Science">
        <title>Genome structures resolve the early diversification of teleost fishes.</title>
        <authorList>
            <person name="Parey E."/>
            <person name="Louis A."/>
            <person name="Montfort J."/>
            <person name="Bouchez O."/>
            <person name="Roques C."/>
            <person name="Iampietro C."/>
            <person name="Lluch J."/>
            <person name="Castinel A."/>
            <person name="Donnadieu C."/>
            <person name="Desvignes T."/>
            <person name="Floi Bucao C."/>
            <person name="Jouanno E."/>
            <person name="Wen M."/>
            <person name="Mejri S."/>
            <person name="Dirks R."/>
            <person name="Jansen H."/>
            <person name="Henkel C."/>
            <person name="Chen W.J."/>
            <person name="Zahm M."/>
            <person name="Cabau C."/>
            <person name="Klopp C."/>
            <person name="Thompson A.W."/>
            <person name="Robinson-Rechavi M."/>
            <person name="Braasch I."/>
            <person name="Lecointre G."/>
            <person name="Bobe J."/>
            <person name="Postlethwait J.H."/>
            <person name="Berthelot C."/>
            <person name="Roest Crollius H."/>
            <person name="Guiguen Y."/>
        </authorList>
    </citation>
    <scope>NUCLEOTIDE SEQUENCE</scope>
    <source>
        <strain evidence="2">WJC10195</strain>
    </source>
</reference>
<organism evidence="2 3">
    <name type="scientific">Synaphobranchus kaupii</name>
    <name type="common">Kaup's arrowtooth eel</name>
    <dbReference type="NCBI Taxonomy" id="118154"/>
    <lineage>
        <taxon>Eukaryota</taxon>
        <taxon>Metazoa</taxon>
        <taxon>Chordata</taxon>
        <taxon>Craniata</taxon>
        <taxon>Vertebrata</taxon>
        <taxon>Euteleostomi</taxon>
        <taxon>Actinopterygii</taxon>
        <taxon>Neopterygii</taxon>
        <taxon>Teleostei</taxon>
        <taxon>Anguilliformes</taxon>
        <taxon>Synaphobranchidae</taxon>
        <taxon>Synaphobranchus</taxon>
    </lineage>
</organism>
<protein>
    <submittedName>
        <fullName evidence="2">Uncharacterized protein</fullName>
    </submittedName>
</protein>
<dbReference type="EMBL" id="JAINUF010000016">
    <property type="protein sequence ID" value="KAJ8340295.1"/>
    <property type="molecule type" value="Genomic_DNA"/>
</dbReference>
<sequence length="175" mass="19355">MQCFAALWVYINLVTKGKIACQSSSNAVGLGAMYTVKRKTTRTPHRDLTKQSDTTTSDGHRRCKQLKRYLQGTCRGSQEFKMKRMLDRATAGAGPSPLSRLGKEQLQRTMNILPEMKNSLPMVHCVKRNERRGAGQISTPTALHFLQGKNERRFPTGLLGGSMLGASLLIKADGC</sequence>
<evidence type="ECO:0000256" key="1">
    <source>
        <dbReference type="SAM" id="MobiDB-lite"/>
    </source>
</evidence>
<comment type="caution">
    <text evidence="2">The sequence shown here is derived from an EMBL/GenBank/DDBJ whole genome shotgun (WGS) entry which is preliminary data.</text>
</comment>
<evidence type="ECO:0000313" key="2">
    <source>
        <dbReference type="EMBL" id="KAJ8340295.1"/>
    </source>
</evidence>
<dbReference type="AlphaFoldDB" id="A0A9Q1EK64"/>
<proteinExistence type="predicted"/>
<feature type="region of interest" description="Disordered" evidence="1">
    <location>
        <begin position="40"/>
        <end position="61"/>
    </location>
</feature>
<evidence type="ECO:0000313" key="3">
    <source>
        <dbReference type="Proteomes" id="UP001152622"/>
    </source>
</evidence>
<gene>
    <name evidence="2" type="ORF">SKAU_G00349280</name>
</gene>
<name>A0A9Q1EK64_SYNKA</name>
<accession>A0A9Q1EK64</accession>
<dbReference type="Proteomes" id="UP001152622">
    <property type="component" value="Chromosome 16"/>
</dbReference>
<keyword evidence="3" id="KW-1185">Reference proteome</keyword>